<dbReference type="Gene3D" id="3.40.50.150">
    <property type="entry name" value="Vaccinia Virus protein VP39"/>
    <property type="match status" value="1"/>
</dbReference>
<keyword evidence="3" id="KW-0489">Methyltransferase</keyword>
<dbReference type="Proteomes" id="UP001301152">
    <property type="component" value="Unassembled WGS sequence"/>
</dbReference>
<dbReference type="CDD" id="cd02440">
    <property type="entry name" value="AdoMet_MTases"/>
    <property type="match status" value="1"/>
</dbReference>
<dbReference type="InterPro" id="IPR006365">
    <property type="entry name" value="Cbl_synth_CobL"/>
</dbReference>
<dbReference type="NCBIfam" id="TIGR02469">
    <property type="entry name" value="CbiT"/>
    <property type="match status" value="1"/>
</dbReference>
<comment type="pathway">
    <text evidence="1">Cofactor biosynthesis; adenosylcobalamin biosynthesis.</text>
</comment>
<evidence type="ECO:0000256" key="1">
    <source>
        <dbReference type="ARBA" id="ARBA00004953"/>
    </source>
</evidence>
<keyword evidence="8" id="KW-1185">Reference proteome</keyword>
<keyword evidence="4" id="KW-0808">Transferase</keyword>
<dbReference type="CDD" id="cd11644">
    <property type="entry name" value="Precorrin-6Y-MT"/>
    <property type="match status" value="1"/>
</dbReference>
<dbReference type="Pfam" id="PF00590">
    <property type="entry name" value="TP_methylase"/>
    <property type="match status" value="1"/>
</dbReference>
<evidence type="ECO:0000256" key="3">
    <source>
        <dbReference type="ARBA" id="ARBA00022603"/>
    </source>
</evidence>
<protein>
    <submittedName>
        <fullName evidence="7">Precorrin-6y C5,15-methyltransferase (Decarboxylating) subunit CbiE</fullName>
    </submittedName>
</protein>
<feature type="domain" description="Tetrapyrrole methylase" evidence="6">
    <location>
        <begin position="11"/>
        <end position="190"/>
    </location>
</feature>
<keyword evidence="5" id="KW-0949">S-adenosyl-L-methionine</keyword>
<evidence type="ECO:0000313" key="7">
    <source>
        <dbReference type="EMBL" id="MCX2564315.1"/>
    </source>
</evidence>
<dbReference type="InterPro" id="IPR035996">
    <property type="entry name" value="4pyrrol_Methylase_sf"/>
</dbReference>
<dbReference type="NCBIfam" id="TIGR02467">
    <property type="entry name" value="CbiE"/>
    <property type="match status" value="1"/>
</dbReference>
<dbReference type="SUPFAM" id="SSF53335">
    <property type="entry name" value="S-adenosyl-L-methionine-dependent methyltransferases"/>
    <property type="match status" value="1"/>
</dbReference>
<dbReference type="Pfam" id="PF01135">
    <property type="entry name" value="PCMT"/>
    <property type="match status" value="1"/>
</dbReference>
<evidence type="ECO:0000256" key="5">
    <source>
        <dbReference type="ARBA" id="ARBA00022691"/>
    </source>
</evidence>
<evidence type="ECO:0000256" key="4">
    <source>
        <dbReference type="ARBA" id="ARBA00022679"/>
    </source>
</evidence>
<gene>
    <name evidence="7" type="primary">cbiE</name>
    <name evidence="7" type="ORF">OQ497_10130</name>
</gene>
<evidence type="ECO:0000256" key="2">
    <source>
        <dbReference type="ARBA" id="ARBA00022573"/>
    </source>
</evidence>
<dbReference type="PANTHER" id="PTHR43182:SF1">
    <property type="entry name" value="COBALT-PRECORRIN-7 C(5)-METHYLTRANSFERASE"/>
    <property type="match status" value="1"/>
</dbReference>
<name>A0ABT3QGA7_9PROT</name>
<dbReference type="Gene3D" id="3.40.1010.10">
    <property type="entry name" value="Cobalt-precorrin-4 Transmethylase, Domain 1"/>
    <property type="match status" value="1"/>
</dbReference>
<evidence type="ECO:0000313" key="8">
    <source>
        <dbReference type="Proteomes" id="UP001301152"/>
    </source>
</evidence>
<dbReference type="RefSeq" id="WP_173559753.1">
    <property type="nucleotide sequence ID" value="NZ_JAPIUZ010000005.1"/>
</dbReference>
<organism evidence="7 8">
    <name type="scientific">Acetobacter thailandicus</name>
    <dbReference type="NCBI Taxonomy" id="1502842"/>
    <lineage>
        <taxon>Bacteria</taxon>
        <taxon>Pseudomonadati</taxon>
        <taxon>Pseudomonadota</taxon>
        <taxon>Alphaproteobacteria</taxon>
        <taxon>Acetobacterales</taxon>
        <taxon>Acetobacteraceae</taxon>
        <taxon>Acetobacter</taxon>
    </lineage>
</organism>
<accession>A0ABT3QGA7</accession>
<sequence length="410" mass="43903">MIVPSRNMPWLTVIGVGEEGAEGLSATARALIETAPWIIGGERHLTLCRSLIKGEAHSWGQPFSTGIEQVLARRGHPTLVLASGDPFFYGVGVTLAAHLSSEDMVCLPAPSSVSLACARLGWARQGCQVLSVCGRPMEVLRPFLQPGARLLVLCADETTPGLLLSWLTELGFGQTQCYILEALGGQQEKRASRLAYEGITEPVNRLCMVALEIPQSTTQSALSRAAGLPDACFEHDGQLTKREVRAVTLSSLAPRAGELLWDIGGGCGSVSIEWMLTDPNCRAVAVERVPERAARIARNAQMLGVPDLHIVQGEAPGVLYNLPQPSAIFIGGGATAPDMLEIAWSRLKPGGRIVVNAVVAETEIRVLEAWQKWGGEVSRLSAARLTAVGSLHGFKPAMTVTQWVAWKPVE</sequence>
<dbReference type="InterPro" id="IPR014008">
    <property type="entry name" value="Cbl_synth_MTase_CbiT"/>
</dbReference>
<proteinExistence type="predicted"/>
<dbReference type="EMBL" id="JAPIUZ010000005">
    <property type="protein sequence ID" value="MCX2564315.1"/>
    <property type="molecule type" value="Genomic_DNA"/>
</dbReference>
<dbReference type="PIRSF" id="PIRSF036428">
    <property type="entry name" value="CobL"/>
    <property type="match status" value="1"/>
</dbReference>
<evidence type="ECO:0000259" key="6">
    <source>
        <dbReference type="Pfam" id="PF00590"/>
    </source>
</evidence>
<comment type="caution">
    <text evidence="7">The sequence shown here is derived from an EMBL/GenBank/DDBJ whole genome shotgun (WGS) entry which is preliminary data.</text>
</comment>
<dbReference type="SUPFAM" id="SSF53790">
    <property type="entry name" value="Tetrapyrrole methylase"/>
    <property type="match status" value="1"/>
</dbReference>
<reference evidence="7 8" key="1">
    <citation type="submission" date="2022-11" db="EMBL/GenBank/DDBJ databases">
        <title>Genome sequencing of Acetobacter type strain.</title>
        <authorList>
            <person name="Heo J."/>
            <person name="Lee D."/>
            <person name="Han B.-H."/>
            <person name="Hong S.-B."/>
            <person name="Kwon S.-W."/>
        </authorList>
    </citation>
    <scope>NUCLEOTIDE SEQUENCE [LARGE SCALE GENOMIC DNA]</scope>
    <source>
        <strain evidence="7 8">KACC 21253</strain>
    </source>
</reference>
<dbReference type="InterPro" id="IPR012818">
    <property type="entry name" value="CbiE"/>
</dbReference>
<keyword evidence="2" id="KW-0169">Cobalamin biosynthesis</keyword>
<dbReference type="PANTHER" id="PTHR43182">
    <property type="entry name" value="COBALT-PRECORRIN-6B C(15)-METHYLTRANSFERASE (DECARBOXYLATING)"/>
    <property type="match status" value="1"/>
</dbReference>
<dbReference type="InterPro" id="IPR029063">
    <property type="entry name" value="SAM-dependent_MTases_sf"/>
</dbReference>
<dbReference type="InterPro" id="IPR000878">
    <property type="entry name" value="4pyrrol_Mease"/>
</dbReference>
<dbReference type="InterPro" id="IPR014777">
    <property type="entry name" value="4pyrrole_Mease_sub1"/>
</dbReference>
<dbReference type="InterPro" id="IPR050714">
    <property type="entry name" value="Cobalamin_biosynth_MTase"/>
</dbReference>